<keyword evidence="4" id="KW-0443">Lipid metabolism</keyword>
<evidence type="ECO:0000313" key="6">
    <source>
        <dbReference type="EMBL" id="VAV95377.1"/>
    </source>
</evidence>
<keyword evidence="3" id="KW-0808">Transferase</keyword>
<comment type="pathway">
    <text evidence="1">Lipid metabolism.</text>
</comment>
<keyword evidence="5" id="KW-0012">Acyltransferase</keyword>
<evidence type="ECO:0000256" key="5">
    <source>
        <dbReference type="ARBA" id="ARBA00023315"/>
    </source>
</evidence>
<dbReference type="Gene3D" id="3.40.630.30">
    <property type="match status" value="1"/>
</dbReference>
<organism evidence="6">
    <name type="scientific">hydrothermal vent metagenome</name>
    <dbReference type="NCBI Taxonomy" id="652676"/>
    <lineage>
        <taxon>unclassified sequences</taxon>
        <taxon>metagenomes</taxon>
        <taxon>ecological metagenomes</taxon>
    </lineage>
</organism>
<dbReference type="GO" id="GO:0006629">
    <property type="term" value="P:lipid metabolic process"/>
    <property type="evidence" value="ECO:0007669"/>
    <property type="project" value="UniProtKB-KW"/>
</dbReference>
<dbReference type="PANTHER" id="PTHR37323">
    <property type="entry name" value="GCN5-RELATED N-ACETYLTRANSFERASE"/>
    <property type="match status" value="1"/>
</dbReference>
<dbReference type="GO" id="GO:0016746">
    <property type="term" value="F:acyltransferase activity"/>
    <property type="evidence" value="ECO:0007669"/>
    <property type="project" value="UniProtKB-KW"/>
</dbReference>
<evidence type="ECO:0000256" key="2">
    <source>
        <dbReference type="ARBA" id="ARBA00022516"/>
    </source>
</evidence>
<keyword evidence="2" id="KW-0444">Lipid biosynthesis</keyword>
<protein>
    <submittedName>
        <fullName evidence="6">Hemolysin</fullName>
    </submittedName>
</protein>
<dbReference type="PANTHER" id="PTHR37323:SF1">
    <property type="entry name" value="L-ORNITHINE N(ALPHA)-ACYLTRANSFERASE"/>
    <property type="match status" value="1"/>
</dbReference>
<dbReference type="InterPro" id="IPR016181">
    <property type="entry name" value="Acyl_CoA_acyltransferase"/>
</dbReference>
<evidence type="ECO:0000256" key="4">
    <source>
        <dbReference type="ARBA" id="ARBA00023098"/>
    </source>
</evidence>
<sequence length="277" mass="31738">MIGNPESAKKDVLISAGDIEVRLAATEEEVVAAQKLRYSVFYEEMQAIASPEVARQERDFDDFDLICDQLLAFDTTKSGEDAVIATYRLLREEKTGSIHDFYSFQEFDLSNMDNDHFRELMAGRQLLELGRSCVREDYRSHNIIQLMWRAIAKYIVRHNVGCMFGCASLAGVIQGDLELPLSYLYHKYKTPDEFNIPALPERYQRMNYVEWDDMDRSKAKRQLAPLVRGYASLGCYIGDGAVVDKQFNTTDVLILLLTDRLRERGTHLFEGTDPGFC</sequence>
<dbReference type="EMBL" id="UOED01000099">
    <property type="protein sequence ID" value="VAV95377.1"/>
    <property type="molecule type" value="Genomic_DNA"/>
</dbReference>
<dbReference type="Pfam" id="PF13444">
    <property type="entry name" value="Acetyltransf_5"/>
    <property type="match status" value="1"/>
</dbReference>
<evidence type="ECO:0000256" key="1">
    <source>
        <dbReference type="ARBA" id="ARBA00005189"/>
    </source>
</evidence>
<name>A0A3B0RT69_9ZZZZ</name>
<proteinExistence type="predicted"/>
<accession>A0A3B0RT69</accession>
<dbReference type="InterPro" id="IPR052351">
    <property type="entry name" value="Ornithine_N-alpha-AT"/>
</dbReference>
<gene>
    <name evidence="6" type="ORF">MNBD_ALPHA02-2195</name>
</gene>
<reference evidence="6" key="1">
    <citation type="submission" date="2018-06" db="EMBL/GenBank/DDBJ databases">
        <authorList>
            <person name="Zhirakovskaya E."/>
        </authorList>
    </citation>
    <scope>NUCLEOTIDE SEQUENCE</scope>
</reference>
<dbReference type="SUPFAM" id="SSF55729">
    <property type="entry name" value="Acyl-CoA N-acyltransferases (Nat)"/>
    <property type="match status" value="1"/>
</dbReference>
<evidence type="ECO:0000256" key="3">
    <source>
        <dbReference type="ARBA" id="ARBA00022679"/>
    </source>
</evidence>
<dbReference type="AlphaFoldDB" id="A0A3B0RT69"/>